<dbReference type="RefSeq" id="WP_126918036.1">
    <property type="nucleotide sequence ID" value="NZ_CP034587.1"/>
</dbReference>
<accession>A0A3S9PT69</accession>
<reference evidence="9 10" key="1">
    <citation type="submission" date="2018-12" db="EMBL/GenBank/DDBJ databases">
        <title>The whole draft genome of Streptomyce luteoverticillatus CGMCC 15060.</title>
        <authorList>
            <person name="Feng Z."/>
            <person name="Chen G."/>
            <person name="Zhang J."/>
            <person name="Zhu H."/>
            <person name="Yu X."/>
            <person name="Zhang W."/>
            <person name="Zhang X."/>
        </authorList>
    </citation>
    <scope>NUCLEOTIDE SEQUENCE [LARGE SCALE GENOMIC DNA]</scope>
    <source>
        <strain evidence="9 10">CGMCC 15060</strain>
    </source>
</reference>
<keyword evidence="6" id="KW-0472">Membrane</keyword>
<feature type="compositionally biased region" description="Low complexity" evidence="5">
    <location>
        <begin position="146"/>
        <end position="156"/>
    </location>
</feature>
<feature type="compositionally biased region" description="Low complexity" evidence="5">
    <location>
        <begin position="176"/>
        <end position="194"/>
    </location>
</feature>
<dbReference type="EMBL" id="CP034587">
    <property type="protein sequence ID" value="AZQ75535.1"/>
    <property type="molecule type" value="Genomic_DNA"/>
</dbReference>
<sequence>MRRAGALAVSAALAGGAFLLVAPDARAEVVDVDYQCKTPIGDRSAVSPIDIKATPSGDAYKLTMTFQKGVSSSPIELGKGAMKPSAVIKVGGADSGQVEVSGPANDQPIPPNTPIKISDLSGTYTPKKGGQVTFTASTLTISALGTTTTCTPTNNPKPSLTLEVKAPGGTGGTTTGGSTTSGSTAGSTSGSTSGSTGGSTSGSTGGSTAGSTGGSSSGSTAGDTGGTTGSTTGGSTTGGSTTSGTTGTTGSTGTTGGGRLPQTGPSDSALALATLGGTVFLTGVAGTLWLTRRRRSAG</sequence>
<evidence type="ECO:0000313" key="9">
    <source>
        <dbReference type="EMBL" id="AZQ75535.1"/>
    </source>
</evidence>
<evidence type="ECO:0000259" key="8">
    <source>
        <dbReference type="PROSITE" id="PS50847"/>
    </source>
</evidence>
<feature type="region of interest" description="Disordered" evidence="5">
    <location>
        <begin position="146"/>
        <end position="269"/>
    </location>
</feature>
<keyword evidence="4" id="KW-0572">Peptidoglycan-anchor</keyword>
<dbReference type="Proteomes" id="UP000267900">
    <property type="component" value="Chromosome"/>
</dbReference>
<keyword evidence="6" id="KW-1133">Transmembrane helix</keyword>
<evidence type="ECO:0000256" key="4">
    <source>
        <dbReference type="ARBA" id="ARBA00023088"/>
    </source>
</evidence>
<proteinExistence type="predicted"/>
<feature type="domain" description="Gram-positive cocci surface proteins LPxTG" evidence="8">
    <location>
        <begin position="260"/>
        <end position="298"/>
    </location>
</feature>
<dbReference type="OrthoDB" id="4327173at2"/>
<feature type="compositionally biased region" description="Gly residues" evidence="5">
    <location>
        <begin position="195"/>
        <end position="216"/>
    </location>
</feature>
<gene>
    <name evidence="9" type="ORF">EKH77_12435</name>
</gene>
<feature type="compositionally biased region" description="Gly residues" evidence="5">
    <location>
        <begin position="223"/>
        <end position="237"/>
    </location>
</feature>
<feature type="compositionally biased region" description="Low complexity" evidence="5">
    <location>
        <begin position="238"/>
        <end position="252"/>
    </location>
</feature>
<evidence type="ECO:0000256" key="7">
    <source>
        <dbReference type="SAM" id="SignalP"/>
    </source>
</evidence>
<evidence type="ECO:0000256" key="6">
    <source>
        <dbReference type="SAM" id="Phobius"/>
    </source>
</evidence>
<keyword evidence="10" id="KW-1185">Reference proteome</keyword>
<feature type="chain" id="PRO_5019328992" evidence="7">
    <location>
        <begin position="28"/>
        <end position="298"/>
    </location>
</feature>
<evidence type="ECO:0000256" key="1">
    <source>
        <dbReference type="ARBA" id="ARBA00022512"/>
    </source>
</evidence>
<evidence type="ECO:0000313" key="10">
    <source>
        <dbReference type="Proteomes" id="UP000267900"/>
    </source>
</evidence>
<keyword evidence="1" id="KW-0134">Cell wall</keyword>
<evidence type="ECO:0000256" key="2">
    <source>
        <dbReference type="ARBA" id="ARBA00022525"/>
    </source>
</evidence>
<dbReference type="AlphaFoldDB" id="A0A3S9PT69"/>
<dbReference type="InterPro" id="IPR019931">
    <property type="entry name" value="LPXTG_anchor"/>
</dbReference>
<protein>
    <submittedName>
        <fullName evidence="9">Peptidase</fullName>
    </submittedName>
</protein>
<evidence type="ECO:0000256" key="3">
    <source>
        <dbReference type="ARBA" id="ARBA00022729"/>
    </source>
</evidence>
<feature type="signal peptide" evidence="7">
    <location>
        <begin position="1"/>
        <end position="27"/>
    </location>
</feature>
<feature type="transmembrane region" description="Helical" evidence="6">
    <location>
        <begin position="269"/>
        <end position="290"/>
    </location>
</feature>
<organism evidence="9 10">
    <name type="scientific">Streptomyces luteoverticillatus</name>
    <name type="common">Streptoverticillium luteoverticillatus</name>
    <dbReference type="NCBI Taxonomy" id="66425"/>
    <lineage>
        <taxon>Bacteria</taxon>
        <taxon>Bacillati</taxon>
        <taxon>Actinomycetota</taxon>
        <taxon>Actinomycetes</taxon>
        <taxon>Kitasatosporales</taxon>
        <taxon>Streptomycetaceae</taxon>
        <taxon>Streptomyces</taxon>
    </lineage>
</organism>
<name>A0A3S9PT69_STRLT</name>
<keyword evidence="6" id="KW-0812">Transmembrane</keyword>
<keyword evidence="2" id="KW-0964">Secreted</keyword>
<dbReference type="PROSITE" id="PS50847">
    <property type="entry name" value="GRAM_POS_ANCHORING"/>
    <property type="match status" value="1"/>
</dbReference>
<keyword evidence="3 7" id="KW-0732">Signal</keyword>
<evidence type="ECO:0000256" key="5">
    <source>
        <dbReference type="SAM" id="MobiDB-lite"/>
    </source>
</evidence>